<keyword evidence="1" id="KW-0472">Membrane</keyword>
<reference evidence="2 3" key="2">
    <citation type="submission" date="2019-11" db="EMBL/GenBank/DDBJ databases">
        <authorList>
            <person name="Lu H."/>
        </authorList>
    </citation>
    <scope>NUCLEOTIDE SEQUENCE [LARGE SCALE GENOMIC DNA]</scope>
    <source>
        <strain evidence="2 3">FIM1</strain>
    </source>
</reference>
<keyword evidence="1" id="KW-1133">Transmembrane helix</keyword>
<protein>
    <submittedName>
        <fullName evidence="2">YPR063C</fullName>
    </submittedName>
</protein>
<dbReference type="PANTHER" id="PTHR28038:SF1">
    <property type="entry name" value="ADL329WP"/>
    <property type="match status" value="1"/>
</dbReference>
<dbReference type="Proteomes" id="UP000422736">
    <property type="component" value="Chromosome 8"/>
</dbReference>
<feature type="transmembrane region" description="Helical" evidence="1">
    <location>
        <begin position="79"/>
        <end position="97"/>
    </location>
</feature>
<feature type="transmembrane region" description="Helical" evidence="1">
    <location>
        <begin position="50"/>
        <end position="67"/>
    </location>
</feature>
<evidence type="ECO:0000313" key="2">
    <source>
        <dbReference type="EMBL" id="QGN17910.1"/>
    </source>
</evidence>
<accession>A0ABX6EZY5</accession>
<evidence type="ECO:0000256" key="1">
    <source>
        <dbReference type="SAM" id="Phobius"/>
    </source>
</evidence>
<dbReference type="PANTHER" id="PTHR28038">
    <property type="entry name" value="ADL329WP"/>
    <property type="match status" value="1"/>
</dbReference>
<dbReference type="EMBL" id="CP015060">
    <property type="protein sequence ID" value="QGN17910.1"/>
    <property type="molecule type" value="Genomic_DNA"/>
</dbReference>
<sequence length="130" mass="13685">MTLNNVKRLDLAVTYNHVPAPKSLYTSASGSQGMLNQSMPMAAMFMRNKFLAWFSVLSTWHAILTAMPDPATPGDSPLMKIGMALLALGTNYLNVLLPGSQGPVIDADKTEGAAEAVTEAVTESAASATV</sequence>
<keyword evidence="1" id="KW-0812">Transmembrane</keyword>
<reference evidence="2 3" key="1">
    <citation type="submission" date="2016-03" db="EMBL/GenBank/DDBJ databases">
        <title>How can Kluyveromyces marxianus grow so fast - potential evolutionary course in Saccharomyces Complex revealed by comparative genomics.</title>
        <authorList>
            <person name="Mo W."/>
            <person name="Lu W."/>
            <person name="Yang X."/>
            <person name="Qi J."/>
            <person name="Lv H."/>
        </authorList>
    </citation>
    <scope>NUCLEOTIDE SEQUENCE [LARGE SCALE GENOMIC DNA]</scope>
    <source>
        <strain evidence="2 3">FIM1</strain>
    </source>
</reference>
<gene>
    <name evidence="2" type="ORF">FIM1_5119</name>
</gene>
<name>A0ABX6EZY5_KLUMA</name>
<proteinExistence type="predicted"/>
<evidence type="ECO:0000313" key="3">
    <source>
        <dbReference type="Proteomes" id="UP000422736"/>
    </source>
</evidence>
<organism evidence="2 3">
    <name type="scientific">Kluyveromyces marxianus</name>
    <name type="common">Yeast</name>
    <name type="synonym">Candida kefyr</name>
    <dbReference type="NCBI Taxonomy" id="4911"/>
    <lineage>
        <taxon>Eukaryota</taxon>
        <taxon>Fungi</taxon>
        <taxon>Dikarya</taxon>
        <taxon>Ascomycota</taxon>
        <taxon>Saccharomycotina</taxon>
        <taxon>Saccharomycetes</taxon>
        <taxon>Saccharomycetales</taxon>
        <taxon>Saccharomycetaceae</taxon>
        <taxon>Kluyveromyces</taxon>
    </lineage>
</organism>
<keyword evidence="3" id="KW-1185">Reference proteome</keyword>